<comment type="caution">
    <text evidence="1">The sequence shown here is derived from an EMBL/GenBank/DDBJ whole genome shotgun (WGS) entry which is preliminary data.</text>
</comment>
<evidence type="ECO:0000313" key="1">
    <source>
        <dbReference type="EMBL" id="KAK5786804.1"/>
    </source>
</evidence>
<organism evidence="1 2">
    <name type="scientific">Gossypium arboreum</name>
    <name type="common">Tree cotton</name>
    <name type="synonym">Gossypium nanking</name>
    <dbReference type="NCBI Taxonomy" id="29729"/>
    <lineage>
        <taxon>Eukaryota</taxon>
        <taxon>Viridiplantae</taxon>
        <taxon>Streptophyta</taxon>
        <taxon>Embryophyta</taxon>
        <taxon>Tracheophyta</taxon>
        <taxon>Spermatophyta</taxon>
        <taxon>Magnoliopsida</taxon>
        <taxon>eudicotyledons</taxon>
        <taxon>Gunneridae</taxon>
        <taxon>Pentapetalae</taxon>
        <taxon>rosids</taxon>
        <taxon>malvids</taxon>
        <taxon>Malvales</taxon>
        <taxon>Malvaceae</taxon>
        <taxon>Malvoideae</taxon>
        <taxon>Gossypium</taxon>
    </lineage>
</organism>
<dbReference type="EMBL" id="JARKNE010000011">
    <property type="protein sequence ID" value="KAK5786804.1"/>
    <property type="molecule type" value="Genomic_DNA"/>
</dbReference>
<gene>
    <name evidence="1" type="ORF">PVK06_041450</name>
</gene>
<reference evidence="1 2" key="1">
    <citation type="submission" date="2023-03" db="EMBL/GenBank/DDBJ databases">
        <title>WGS of Gossypium arboreum.</title>
        <authorList>
            <person name="Yu D."/>
        </authorList>
    </citation>
    <scope>NUCLEOTIDE SEQUENCE [LARGE SCALE GENOMIC DNA]</scope>
    <source>
        <tissue evidence="1">Leaf</tissue>
    </source>
</reference>
<accession>A0ABR0N8A0</accession>
<keyword evidence="2" id="KW-1185">Reference proteome</keyword>
<name>A0ABR0N8A0_GOSAR</name>
<proteinExistence type="predicted"/>
<sequence>MVETTVELNNTVLDLGKHSAVTFKENSNLNVECLGGGDDPAQGNVGKFVLKGCGSNDKGGSSRGGRKLNRAIKERGECFKLVGTSKTLSESMNSIVELIGDQLNKDAEKVVMNPVANPTNGTGSSK</sequence>
<evidence type="ECO:0000313" key="2">
    <source>
        <dbReference type="Proteomes" id="UP001358586"/>
    </source>
</evidence>
<protein>
    <submittedName>
        <fullName evidence="1">Uncharacterized protein</fullName>
    </submittedName>
</protein>
<dbReference type="Proteomes" id="UP001358586">
    <property type="component" value="Chromosome 11"/>
</dbReference>